<accession>A0A918XEZ5</accession>
<organism evidence="1 2">
    <name type="scientific">Nocardiopsis kunsanensis</name>
    <dbReference type="NCBI Taxonomy" id="141693"/>
    <lineage>
        <taxon>Bacteria</taxon>
        <taxon>Bacillati</taxon>
        <taxon>Actinomycetota</taxon>
        <taxon>Actinomycetes</taxon>
        <taxon>Streptosporangiales</taxon>
        <taxon>Nocardiopsidaceae</taxon>
        <taxon>Nocardiopsis</taxon>
    </lineage>
</organism>
<evidence type="ECO:0000313" key="1">
    <source>
        <dbReference type="EMBL" id="GHD27671.1"/>
    </source>
</evidence>
<protein>
    <submittedName>
        <fullName evidence="1">Uncharacterized protein</fullName>
    </submittedName>
</protein>
<gene>
    <name evidence="1" type="ORF">GCM10007147_26910</name>
</gene>
<keyword evidence="2" id="KW-1185">Reference proteome</keyword>
<comment type="caution">
    <text evidence="1">The sequence shown here is derived from an EMBL/GenBank/DDBJ whole genome shotgun (WGS) entry which is preliminary data.</text>
</comment>
<evidence type="ECO:0000313" key="2">
    <source>
        <dbReference type="Proteomes" id="UP000654947"/>
    </source>
</evidence>
<name>A0A918XEZ5_9ACTN</name>
<dbReference type="Proteomes" id="UP000654947">
    <property type="component" value="Unassembled WGS sequence"/>
</dbReference>
<proteinExistence type="predicted"/>
<reference evidence="1 2" key="1">
    <citation type="journal article" date="2014" name="Int. J. Syst. Evol. Microbiol.">
        <title>Complete genome sequence of Corynebacterium casei LMG S-19264T (=DSM 44701T), isolated from a smear-ripened cheese.</title>
        <authorList>
            <consortium name="US DOE Joint Genome Institute (JGI-PGF)"/>
            <person name="Walter F."/>
            <person name="Albersmeier A."/>
            <person name="Kalinowski J."/>
            <person name="Ruckert C."/>
        </authorList>
    </citation>
    <scope>NUCLEOTIDE SEQUENCE [LARGE SCALE GENOMIC DNA]</scope>
    <source>
        <strain evidence="1 2">KCTC 19473</strain>
    </source>
</reference>
<dbReference type="EMBL" id="BMXL01000013">
    <property type="protein sequence ID" value="GHD27671.1"/>
    <property type="molecule type" value="Genomic_DNA"/>
</dbReference>
<dbReference type="AlphaFoldDB" id="A0A918XEZ5"/>
<sequence length="320" mass="35228">MSSVHCTSPESTTGWGSVDGDGLMVVRHHRREVPTIYAAYGDARIHSGDDSHFVTDVCLPTDVWARISPKKGVQYGSTLAWVWEEFVSLRESDNPDRHALARRLRAARAGCHDHQNHRGSGAVLLLPPQEWDRYPVPSSSVAREQVTGAPATTRLAPADVSEVAGTSSFLISCAGMDPADMAIAAAALAFPGGGGVLGSRYRLSSYVIDALPVWHKHYILFVLDQAPHDLVSATDARSSGEELVRAEHVRRRAIERMYLDTAAPLRSGMLRSSLLWSMSIHAWSDFGFLLPAIDQKPEERIHEILDWARTASIKIYRKNA</sequence>